<dbReference type="AlphaFoldDB" id="Q5YSQ6"/>
<protein>
    <submittedName>
        <fullName evidence="1">Uncharacterized protein</fullName>
    </submittedName>
</protein>
<dbReference type="STRING" id="247156.NFA_39370"/>
<organism evidence="1 2">
    <name type="scientific">Nocardia farcinica (strain IFM 10152)</name>
    <dbReference type="NCBI Taxonomy" id="247156"/>
    <lineage>
        <taxon>Bacteria</taxon>
        <taxon>Bacillati</taxon>
        <taxon>Actinomycetota</taxon>
        <taxon>Actinomycetes</taxon>
        <taxon>Mycobacteriales</taxon>
        <taxon>Nocardiaceae</taxon>
        <taxon>Nocardia</taxon>
    </lineage>
</organism>
<dbReference type="InterPro" id="IPR055850">
    <property type="entry name" value="DUF7427"/>
</dbReference>
<dbReference type="HOGENOM" id="CLU_2383234_0_0_11"/>
<proteinExistence type="predicted"/>
<dbReference type="EMBL" id="AP006618">
    <property type="protein sequence ID" value="BAD58785.1"/>
    <property type="molecule type" value="Genomic_DNA"/>
</dbReference>
<gene>
    <name evidence="1" type="ordered locus">NFA_39370</name>
</gene>
<dbReference type="Pfam" id="PF24202">
    <property type="entry name" value="DUF7427"/>
    <property type="match status" value="1"/>
</dbReference>
<name>Q5YSQ6_NOCFA</name>
<reference evidence="1 2" key="1">
    <citation type="journal article" date="2004" name="Proc. Natl. Acad. Sci. U.S.A.">
        <title>The complete genomic sequence of Nocardia farcinica IFM 10152.</title>
        <authorList>
            <person name="Ishikawa J."/>
            <person name="Yamashita A."/>
            <person name="Mikami Y."/>
            <person name="Hoshino Y."/>
            <person name="Kurita H."/>
            <person name="Hotta K."/>
            <person name="Shiba T."/>
            <person name="Hattori M."/>
        </authorList>
    </citation>
    <scope>NUCLEOTIDE SEQUENCE [LARGE SCALE GENOMIC DNA]</scope>
    <source>
        <strain evidence="1 2">IFM 10152</strain>
    </source>
</reference>
<evidence type="ECO:0000313" key="1">
    <source>
        <dbReference type="EMBL" id="BAD58785.1"/>
    </source>
</evidence>
<evidence type="ECO:0000313" key="2">
    <source>
        <dbReference type="Proteomes" id="UP000006820"/>
    </source>
</evidence>
<keyword evidence="2" id="KW-1185">Reference proteome</keyword>
<dbReference type="Proteomes" id="UP000006820">
    <property type="component" value="Chromosome"/>
</dbReference>
<sequence length="94" mass="10276">MGYRSRIRSWHLWLVVGVVVVACEAIAPPGELLSEGVDRALEKHPLLTRAAIGVTARHLTNDLPAAVDPFAAVHRVSTRLAQRRSVRPPAQQPV</sequence>
<dbReference type="KEGG" id="nfa:NFA_39370"/>
<dbReference type="PROSITE" id="PS51257">
    <property type="entry name" value="PROKAR_LIPOPROTEIN"/>
    <property type="match status" value="1"/>
</dbReference>
<accession>Q5YSQ6</accession>